<dbReference type="GO" id="GO:0042597">
    <property type="term" value="C:periplasmic space"/>
    <property type="evidence" value="ECO:0007669"/>
    <property type="project" value="UniProtKB-SubCell"/>
</dbReference>
<proteinExistence type="inferred from homology"/>
<dbReference type="RefSeq" id="WP_148376346.1">
    <property type="nucleotide sequence ID" value="NZ_VSIY01000003.1"/>
</dbReference>
<evidence type="ECO:0000313" key="5">
    <source>
        <dbReference type="Proteomes" id="UP000322080"/>
    </source>
</evidence>
<gene>
    <name evidence="4" type="ORF">FVF75_03505</name>
</gene>
<dbReference type="Proteomes" id="UP000322080">
    <property type="component" value="Unassembled WGS sequence"/>
</dbReference>
<dbReference type="Pfam" id="PF01547">
    <property type="entry name" value="SBP_bac_1"/>
    <property type="match status" value="1"/>
</dbReference>
<dbReference type="InterPro" id="IPR050490">
    <property type="entry name" value="Bact_solute-bd_prot1"/>
</dbReference>
<evidence type="ECO:0000256" key="2">
    <source>
        <dbReference type="ARBA" id="ARBA00008520"/>
    </source>
</evidence>
<dbReference type="SUPFAM" id="SSF53850">
    <property type="entry name" value="Periplasmic binding protein-like II"/>
    <property type="match status" value="1"/>
</dbReference>
<dbReference type="Gene3D" id="3.40.190.10">
    <property type="entry name" value="Periplasmic binding protein-like II"/>
    <property type="match status" value="2"/>
</dbReference>
<keyword evidence="3" id="KW-0732">Signal</keyword>
<accession>A0A5D0RQH9</accession>
<feature type="chain" id="PRO_5022929854" evidence="3">
    <location>
        <begin position="26"/>
        <end position="439"/>
    </location>
</feature>
<reference evidence="4 5" key="1">
    <citation type="submission" date="2019-08" db="EMBL/GenBank/DDBJ databases">
        <title>Identification of a novel species of the genus Boseongicola.</title>
        <authorList>
            <person name="Zhang X.-Q."/>
        </authorList>
    </citation>
    <scope>NUCLEOTIDE SEQUENCE [LARGE SCALE GENOMIC DNA]</scope>
    <source>
        <strain evidence="4 5">HY14</strain>
    </source>
</reference>
<evidence type="ECO:0000256" key="1">
    <source>
        <dbReference type="ARBA" id="ARBA00004418"/>
    </source>
</evidence>
<keyword evidence="5" id="KW-1185">Reference proteome</keyword>
<name>A0A5D0RQH9_9RHOB</name>
<protein>
    <submittedName>
        <fullName evidence="4">Extracellular solute-binding protein</fullName>
    </submittedName>
</protein>
<evidence type="ECO:0000313" key="4">
    <source>
        <dbReference type="EMBL" id="TYB83256.1"/>
    </source>
</evidence>
<dbReference type="PANTHER" id="PTHR43649:SF12">
    <property type="entry name" value="DIACETYLCHITOBIOSE BINDING PROTEIN DASA"/>
    <property type="match status" value="1"/>
</dbReference>
<dbReference type="AlphaFoldDB" id="A0A5D0RQH9"/>
<organism evidence="4 5">
    <name type="scientific">Maritimibacter fusiformis</name>
    <dbReference type="NCBI Taxonomy" id="2603819"/>
    <lineage>
        <taxon>Bacteria</taxon>
        <taxon>Pseudomonadati</taxon>
        <taxon>Pseudomonadota</taxon>
        <taxon>Alphaproteobacteria</taxon>
        <taxon>Rhodobacterales</taxon>
        <taxon>Roseobacteraceae</taxon>
        <taxon>Maritimibacter</taxon>
    </lineage>
</organism>
<dbReference type="InterPro" id="IPR006059">
    <property type="entry name" value="SBP"/>
</dbReference>
<dbReference type="PANTHER" id="PTHR43649">
    <property type="entry name" value="ARABINOSE-BINDING PROTEIN-RELATED"/>
    <property type="match status" value="1"/>
</dbReference>
<dbReference type="EMBL" id="VSIY01000003">
    <property type="protein sequence ID" value="TYB83256.1"/>
    <property type="molecule type" value="Genomic_DNA"/>
</dbReference>
<evidence type="ECO:0000256" key="3">
    <source>
        <dbReference type="SAM" id="SignalP"/>
    </source>
</evidence>
<comment type="caution">
    <text evidence="4">The sequence shown here is derived from an EMBL/GenBank/DDBJ whole genome shotgun (WGS) entry which is preliminary data.</text>
</comment>
<comment type="similarity">
    <text evidence="2">Belongs to the bacterial solute-binding protein 1 family.</text>
</comment>
<feature type="signal peptide" evidence="3">
    <location>
        <begin position="1"/>
        <end position="25"/>
    </location>
</feature>
<sequence>MKHTTLKLLAATALVPIGLTAPALAGDFDGYTLRVKLIGGAQYEPLYAEIEKWEAETGATVDILSRKNHFELDREIKQDIAAGTLDWCVGSNHTSFAPQYGNIYRDLNELLDPAVLAEFQPLALENSTVDGRLVQLPRHSDISNLYYQKSLYEDEDNKAAFLAEYGYELAPPDTWDQVKDQALFFANPPDFYGTQYVGKDEAITGRFYEMLVANGGALFDEDWNPTFNSPEGVMTVQWFKDLYDAGAVPAGVMNYLWDDTGAGFASGTVALNLDWAGWAAYFNDPDASQVAGNVGLVRAPKGAAGIRSGWSGSHTFSITESCDNPEAAASFITFLTDHDRQMVEARTGLLPTRQSVWDAVKAEFLAEGNEFQAMVSETYAQSMAEDAFTPPLIEPWIEVSNEIWPALQAAILGEKSIQDALDDAAEAAGEIMEDAGYRN</sequence>
<comment type="subcellular location">
    <subcellularLocation>
        <location evidence="1">Periplasm</location>
    </subcellularLocation>
</comment>